<reference evidence="3" key="1">
    <citation type="submission" date="2021-01" db="EMBL/GenBank/DDBJ databases">
        <authorList>
            <person name="Corre E."/>
            <person name="Pelletier E."/>
            <person name="Niang G."/>
            <person name="Scheremetjew M."/>
            <person name="Finn R."/>
            <person name="Kale V."/>
            <person name="Holt S."/>
            <person name="Cochrane G."/>
            <person name="Meng A."/>
            <person name="Brown T."/>
            <person name="Cohen L."/>
        </authorList>
    </citation>
    <scope>NUCLEOTIDE SEQUENCE</scope>
    <source>
        <strain evidence="3">PLY182g</strain>
    </source>
</reference>
<dbReference type="PANTHER" id="PTHR43222:SF2">
    <property type="entry name" value="NUDIX HYDROLASE 23, CHLOROPLASTIC"/>
    <property type="match status" value="1"/>
</dbReference>
<dbReference type="GO" id="GO:0016787">
    <property type="term" value="F:hydrolase activity"/>
    <property type="evidence" value="ECO:0007669"/>
    <property type="project" value="UniProtKB-KW"/>
</dbReference>
<dbReference type="CDD" id="cd04511">
    <property type="entry name" value="NUDIX_Hydrolase"/>
    <property type="match status" value="1"/>
</dbReference>
<dbReference type="PROSITE" id="PS51462">
    <property type="entry name" value="NUDIX"/>
    <property type="match status" value="1"/>
</dbReference>
<feature type="domain" description="Nudix hydrolase" evidence="2">
    <location>
        <begin position="77"/>
        <end position="211"/>
    </location>
</feature>
<dbReference type="Gene3D" id="3.90.79.10">
    <property type="entry name" value="Nucleoside Triphosphate Pyrophosphohydrolase"/>
    <property type="match status" value="1"/>
</dbReference>
<dbReference type="Pfam" id="PF00293">
    <property type="entry name" value="NUDIX"/>
    <property type="match status" value="1"/>
</dbReference>
<name>A0A7S0QAH6_9EUKA</name>
<evidence type="ECO:0000256" key="1">
    <source>
        <dbReference type="ARBA" id="ARBA00022801"/>
    </source>
</evidence>
<dbReference type="InterPro" id="IPR020084">
    <property type="entry name" value="NUDIX_hydrolase_CS"/>
</dbReference>
<keyword evidence="1" id="KW-0378">Hydrolase</keyword>
<protein>
    <recommendedName>
        <fullName evidence="2">Nudix hydrolase domain-containing protein</fullName>
    </recommendedName>
</protein>
<sequence length="229" mass="25301">MRWGKLWLVASIGDSTALLRPHNPMALRRCSSLRASVAGPAFCERCAQPMVRRTPSGDERERSCCSDPECGYIAYANPKVVVGAVCTWQGKVLLCRRAIPPCEGKWGFPQGFLEIGETTREGAARETYEEAGATFDPATTTLLAMYNLAGQQVQVLYRAELSSDAVEAGIESLEAGLFDWDEIPWEELAFPTVRWALEHARKADSTSTSVQQRSKLVDRDGAWRVVEEG</sequence>
<dbReference type="SUPFAM" id="SSF55811">
    <property type="entry name" value="Nudix"/>
    <property type="match status" value="1"/>
</dbReference>
<organism evidence="3">
    <name type="scientific">Coccolithus braarudii</name>
    <dbReference type="NCBI Taxonomy" id="221442"/>
    <lineage>
        <taxon>Eukaryota</taxon>
        <taxon>Haptista</taxon>
        <taxon>Haptophyta</taxon>
        <taxon>Prymnesiophyceae</taxon>
        <taxon>Coccolithales</taxon>
        <taxon>Coccolithaceae</taxon>
        <taxon>Coccolithus</taxon>
    </lineage>
</organism>
<dbReference type="AlphaFoldDB" id="A0A7S0QAH6"/>
<gene>
    <name evidence="3" type="ORF">CPEL01642_LOCUS23767</name>
</gene>
<dbReference type="InterPro" id="IPR029401">
    <property type="entry name" value="Nudix_N"/>
</dbReference>
<dbReference type="EMBL" id="HBEY01049485">
    <property type="protein sequence ID" value="CAD8620384.1"/>
    <property type="molecule type" value="Transcribed_RNA"/>
</dbReference>
<evidence type="ECO:0000313" key="3">
    <source>
        <dbReference type="EMBL" id="CAD8620384.1"/>
    </source>
</evidence>
<dbReference type="PANTHER" id="PTHR43222">
    <property type="entry name" value="NUDIX HYDROLASE 23"/>
    <property type="match status" value="1"/>
</dbReference>
<dbReference type="Pfam" id="PF14803">
    <property type="entry name" value="Zn_ribbon_Nudix"/>
    <property type="match status" value="1"/>
</dbReference>
<dbReference type="PROSITE" id="PS00893">
    <property type="entry name" value="NUDIX_BOX"/>
    <property type="match status" value="1"/>
</dbReference>
<proteinExistence type="predicted"/>
<accession>A0A7S0QAH6</accession>
<dbReference type="InterPro" id="IPR015797">
    <property type="entry name" value="NUDIX_hydrolase-like_dom_sf"/>
</dbReference>
<evidence type="ECO:0000259" key="2">
    <source>
        <dbReference type="PROSITE" id="PS51462"/>
    </source>
</evidence>
<dbReference type="Gene3D" id="2.20.70.10">
    <property type="match status" value="1"/>
</dbReference>
<dbReference type="InterPro" id="IPR000086">
    <property type="entry name" value="NUDIX_hydrolase_dom"/>
</dbReference>